<organism evidence="11 12">
    <name type="scientific">Corynebacterium poyangense</name>
    <dbReference type="NCBI Taxonomy" id="2684405"/>
    <lineage>
        <taxon>Bacteria</taxon>
        <taxon>Bacillati</taxon>
        <taxon>Actinomycetota</taxon>
        <taxon>Actinomycetes</taxon>
        <taxon>Mycobacteriales</taxon>
        <taxon>Corynebacteriaceae</taxon>
        <taxon>Corynebacterium</taxon>
    </lineage>
</organism>
<evidence type="ECO:0000256" key="5">
    <source>
        <dbReference type="ARBA" id="ARBA00022692"/>
    </source>
</evidence>
<keyword evidence="8 10" id="KW-0472">Membrane</keyword>
<dbReference type="GO" id="GO:0004129">
    <property type="term" value="F:cytochrome-c oxidase activity"/>
    <property type="evidence" value="ECO:0007669"/>
    <property type="project" value="UniProtKB-EC"/>
</dbReference>
<dbReference type="GO" id="GO:0005886">
    <property type="term" value="C:plasma membrane"/>
    <property type="evidence" value="ECO:0007669"/>
    <property type="project" value="UniProtKB-SubCell"/>
</dbReference>
<evidence type="ECO:0000256" key="9">
    <source>
        <dbReference type="ARBA" id="ARBA00047816"/>
    </source>
</evidence>
<gene>
    <name evidence="11" type="ORF">GP475_07980</name>
</gene>
<evidence type="ECO:0000256" key="7">
    <source>
        <dbReference type="ARBA" id="ARBA00022989"/>
    </source>
</evidence>
<evidence type="ECO:0000313" key="11">
    <source>
        <dbReference type="EMBL" id="QNQ90583.1"/>
    </source>
</evidence>
<name>A0A7H0SPV8_9CORY</name>
<dbReference type="AlphaFoldDB" id="A0A7H0SPV8"/>
<dbReference type="Proteomes" id="UP000516320">
    <property type="component" value="Chromosome"/>
</dbReference>
<evidence type="ECO:0000256" key="10">
    <source>
        <dbReference type="PIRNR" id="PIRNR017385"/>
    </source>
</evidence>
<dbReference type="RefSeq" id="WP_187973895.1">
    <property type="nucleotide sequence ID" value="NZ_CP046884.1"/>
</dbReference>
<keyword evidence="7" id="KW-1133">Transmembrane helix</keyword>
<comment type="subcellular location">
    <subcellularLocation>
        <location evidence="2">Cell membrane</location>
        <topology evidence="2">Multi-pass membrane protein</topology>
    </subcellularLocation>
</comment>
<evidence type="ECO:0000256" key="1">
    <source>
        <dbReference type="ARBA" id="ARBA00002536"/>
    </source>
</evidence>
<keyword evidence="12" id="KW-1185">Reference proteome</keyword>
<evidence type="ECO:0000256" key="6">
    <source>
        <dbReference type="ARBA" id="ARBA00022967"/>
    </source>
</evidence>
<comment type="function">
    <text evidence="1 10">Part of cytochrome c oxidase, its function is unknown.</text>
</comment>
<evidence type="ECO:0000256" key="2">
    <source>
        <dbReference type="ARBA" id="ARBA00004651"/>
    </source>
</evidence>
<protein>
    <recommendedName>
        <fullName evidence="10">Cytochrome c oxidase polypeptide 4</fullName>
        <ecNumber evidence="10">7.1.1.9</ecNumber>
    </recommendedName>
    <alternativeName>
        <fullName evidence="10">Cytochrome aa3 subunit 4</fullName>
    </alternativeName>
    <alternativeName>
        <fullName evidence="10">Cytochrome c oxidase polypeptide IV</fullName>
    </alternativeName>
</protein>
<dbReference type="EMBL" id="CP046884">
    <property type="protein sequence ID" value="QNQ90583.1"/>
    <property type="molecule type" value="Genomic_DNA"/>
</dbReference>
<evidence type="ECO:0000256" key="4">
    <source>
        <dbReference type="ARBA" id="ARBA00022475"/>
    </source>
</evidence>
<dbReference type="PIRSF" id="PIRSF017385">
    <property type="entry name" value="CtaF"/>
    <property type="match status" value="1"/>
</dbReference>
<keyword evidence="4 10" id="KW-1003">Cell membrane</keyword>
<keyword evidence="5" id="KW-0812">Transmembrane</keyword>
<dbReference type="Pfam" id="PF12270">
    <property type="entry name" value="Cyt_c_ox_IV"/>
    <property type="match status" value="1"/>
</dbReference>
<dbReference type="GO" id="GO:0022900">
    <property type="term" value="P:electron transport chain"/>
    <property type="evidence" value="ECO:0007669"/>
    <property type="project" value="InterPro"/>
</dbReference>
<comment type="subunit">
    <text evidence="10">Associates with subunits I, II and III to form cytochrome c oxidase.</text>
</comment>
<keyword evidence="6 10" id="KW-1278">Translocase</keyword>
<evidence type="ECO:0000256" key="3">
    <source>
        <dbReference type="ARBA" id="ARBA00006870"/>
    </source>
</evidence>
<proteinExistence type="inferred from homology"/>
<accession>A0A7H0SPV8</accession>
<comment type="catalytic activity">
    <reaction evidence="9 10">
        <text>4 Fe(II)-[cytochrome c] + O2 + 8 H(+)(in) = 4 Fe(III)-[cytochrome c] + 2 H2O + 4 H(+)(out)</text>
        <dbReference type="Rhea" id="RHEA:11436"/>
        <dbReference type="Rhea" id="RHEA-COMP:10350"/>
        <dbReference type="Rhea" id="RHEA-COMP:14399"/>
        <dbReference type="ChEBI" id="CHEBI:15377"/>
        <dbReference type="ChEBI" id="CHEBI:15378"/>
        <dbReference type="ChEBI" id="CHEBI:15379"/>
        <dbReference type="ChEBI" id="CHEBI:29033"/>
        <dbReference type="ChEBI" id="CHEBI:29034"/>
        <dbReference type="EC" id="7.1.1.9"/>
    </reaction>
</comment>
<evidence type="ECO:0000256" key="8">
    <source>
        <dbReference type="ARBA" id="ARBA00023136"/>
    </source>
</evidence>
<reference evidence="11 12" key="1">
    <citation type="submission" date="2019-12" db="EMBL/GenBank/DDBJ databases">
        <title>Corynebacterium sp. nov., isolated from feces of the Anser Albifrons in China.</title>
        <authorList>
            <person name="Liu Q."/>
        </authorList>
    </citation>
    <scope>NUCLEOTIDE SEQUENCE [LARGE SCALE GENOMIC DNA]</scope>
    <source>
        <strain evidence="11 12">4H37-19</strain>
    </source>
</reference>
<dbReference type="KEGG" id="cpoy:GP475_07980"/>
<sequence length="143" mass="15439">MNPGAKIMYGTAVFLALMSVIYIFATTMVSDGGNPRGLEWAGTVALILACVLAIMLGGYLHLTSNRSDVLPEDWEEAEVADKAGTLGFFSPHSIWPAAMAGAIMVLGLGIAFLHWWLLILGAVLLIYTTTMLNLQYGLPKEKH</sequence>
<evidence type="ECO:0000313" key="12">
    <source>
        <dbReference type="Proteomes" id="UP000516320"/>
    </source>
</evidence>
<comment type="similarity">
    <text evidence="3 10">Belongs to the cytochrome c oxidase bacterial subunit CtaF family.</text>
</comment>
<dbReference type="InterPro" id="IPR021050">
    <property type="entry name" value="Cyt_c_oxidase_su4_actinobac"/>
</dbReference>
<dbReference type="EC" id="7.1.1.9" evidence="10"/>